<evidence type="ECO:0000256" key="1">
    <source>
        <dbReference type="SAM" id="MobiDB-lite"/>
    </source>
</evidence>
<gene>
    <name evidence="2" type="ORF">LNINA_LOCUS10805</name>
</gene>
<organism evidence="2 3">
    <name type="scientific">Leptosia nina</name>
    <dbReference type="NCBI Taxonomy" id="320188"/>
    <lineage>
        <taxon>Eukaryota</taxon>
        <taxon>Metazoa</taxon>
        <taxon>Ecdysozoa</taxon>
        <taxon>Arthropoda</taxon>
        <taxon>Hexapoda</taxon>
        <taxon>Insecta</taxon>
        <taxon>Pterygota</taxon>
        <taxon>Neoptera</taxon>
        <taxon>Endopterygota</taxon>
        <taxon>Lepidoptera</taxon>
        <taxon>Glossata</taxon>
        <taxon>Ditrysia</taxon>
        <taxon>Papilionoidea</taxon>
        <taxon>Pieridae</taxon>
        <taxon>Pierinae</taxon>
        <taxon>Leptosia</taxon>
    </lineage>
</organism>
<reference evidence="2 3" key="1">
    <citation type="submission" date="2023-11" db="EMBL/GenBank/DDBJ databases">
        <authorList>
            <person name="Okamura Y."/>
        </authorList>
    </citation>
    <scope>NUCLEOTIDE SEQUENCE [LARGE SCALE GENOMIC DNA]</scope>
</reference>
<name>A0AAV1JS33_9NEOP</name>
<dbReference type="EMBL" id="CAVLEF010000132">
    <property type="protein sequence ID" value="CAK1551691.1"/>
    <property type="molecule type" value="Genomic_DNA"/>
</dbReference>
<proteinExistence type="predicted"/>
<accession>A0AAV1JS33</accession>
<dbReference type="Proteomes" id="UP001497472">
    <property type="component" value="Unassembled WGS sequence"/>
</dbReference>
<keyword evidence="3" id="KW-1185">Reference proteome</keyword>
<evidence type="ECO:0000313" key="2">
    <source>
        <dbReference type="EMBL" id="CAK1551691.1"/>
    </source>
</evidence>
<dbReference type="AlphaFoldDB" id="A0AAV1JS33"/>
<feature type="region of interest" description="Disordered" evidence="1">
    <location>
        <begin position="1"/>
        <end position="35"/>
    </location>
</feature>
<feature type="compositionally biased region" description="Polar residues" evidence="1">
    <location>
        <begin position="1"/>
        <end position="23"/>
    </location>
</feature>
<comment type="caution">
    <text evidence="2">The sequence shown here is derived from an EMBL/GenBank/DDBJ whole genome shotgun (WGS) entry which is preliminary data.</text>
</comment>
<evidence type="ECO:0000313" key="3">
    <source>
        <dbReference type="Proteomes" id="UP001497472"/>
    </source>
</evidence>
<protein>
    <submittedName>
        <fullName evidence="2">Uncharacterized protein</fullName>
    </submittedName>
</protein>
<sequence length="84" mass="9063">MSLNENNEQNPYSGNSPTMSLGENRNDTSHPPRGNGSALVSLDCLIDLLRRVADNSLGFSDVVFGAISLVAQQLPFLGLIYQIV</sequence>